<feature type="domain" description="GerMN" evidence="3">
    <location>
        <begin position="270"/>
        <end position="349"/>
    </location>
</feature>
<reference evidence="4 5" key="1">
    <citation type="submission" date="2023-04" db="EMBL/GenBank/DDBJ databases">
        <title>Genome sequence of Halobacillus naozhouensis KACC 21980.</title>
        <authorList>
            <person name="Kim S."/>
            <person name="Heo J."/>
            <person name="Kwon S.-W."/>
        </authorList>
    </citation>
    <scope>NUCLEOTIDE SEQUENCE [LARGE SCALE GENOMIC DNA]</scope>
    <source>
        <strain evidence="4 5">KCTC 13234</strain>
    </source>
</reference>
<evidence type="ECO:0000313" key="4">
    <source>
        <dbReference type="EMBL" id="WFT73135.1"/>
    </source>
</evidence>
<evidence type="ECO:0000256" key="2">
    <source>
        <dbReference type="SAM" id="Phobius"/>
    </source>
</evidence>
<organism evidence="4 5">
    <name type="scientific">Halobacillus naozhouensis</name>
    <dbReference type="NCBI Taxonomy" id="554880"/>
    <lineage>
        <taxon>Bacteria</taxon>
        <taxon>Bacillati</taxon>
        <taxon>Bacillota</taxon>
        <taxon>Bacilli</taxon>
        <taxon>Bacillales</taxon>
        <taxon>Bacillaceae</taxon>
        <taxon>Halobacillus</taxon>
    </lineage>
</organism>
<name>A0ABY8ITJ1_9BACI</name>
<dbReference type="Pfam" id="PF10646">
    <property type="entry name" value="Germane"/>
    <property type="match status" value="1"/>
</dbReference>
<dbReference type="RefSeq" id="WP_283075160.1">
    <property type="nucleotide sequence ID" value="NZ_CP121671.1"/>
</dbReference>
<dbReference type="EMBL" id="CP121671">
    <property type="protein sequence ID" value="WFT73135.1"/>
    <property type="molecule type" value="Genomic_DNA"/>
</dbReference>
<proteinExistence type="predicted"/>
<dbReference type="Proteomes" id="UP001221597">
    <property type="component" value="Chromosome"/>
</dbReference>
<gene>
    <name evidence="4" type="ORF">P9989_12025</name>
</gene>
<feature type="region of interest" description="Disordered" evidence="1">
    <location>
        <begin position="93"/>
        <end position="114"/>
    </location>
</feature>
<keyword evidence="2" id="KW-1133">Transmembrane helix</keyword>
<keyword evidence="2" id="KW-0472">Membrane</keyword>
<keyword evidence="5" id="KW-1185">Reference proteome</keyword>
<evidence type="ECO:0000259" key="3">
    <source>
        <dbReference type="Pfam" id="PF10646"/>
    </source>
</evidence>
<accession>A0ABY8ITJ1</accession>
<evidence type="ECO:0000313" key="5">
    <source>
        <dbReference type="Proteomes" id="UP001221597"/>
    </source>
</evidence>
<feature type="transmembrane region" description="Helical" evidence="2">
    <location>
        <begin position="48"/>
        <end position="71"/>
    </location>
</feature>
<sequence>MKHNDEQVKRVEKMLHELPQIKDTKNKDEYYRLVHDNSKQQPAKRQRWLLPGIASVIAVLILAIVVPFSYYSMKEGAVDHPQPADQQSLKLNMFDSSSNGKDLPAKANQEASRQTGHELKSMVVEDISNNMKPLAAVDQSVQHIVPLTVVSEGNGQEGSTINTEKLGLSENILENITISIDENEKEAQVTFPDNFSVSGNAMSTSIVNSIKWSVEPYNIEKISVQTEDGSPVSLGSYGNVSSLSAIEEGSYIFKVLKPASADTSFFVPISINGESTISTALKELKEEEKKPNVDSPLPPEVTVQSTHEEGKELIVELNDPQSVNKQQMLTAIEAILITAQHFGYDRVEFENTSIGKLGPYELNKAVETPKALNPVSAN</sequence>
<evidence type="ECO:0000256" key="1">
    <source>
        <dbReference type="SAM" id="MobiDB-lite"/>
    </source>
</evidence>
<protein>
    <recommendedName>
        <fullName evidence="3">GerMN domain-containing protein</fullName>
    </recommendedName>
</protein>
<dbReference type="InterPro" id="IPR019606">
    <property type="entry name" value="GerMN"/>
</dbReference>
<keyword evidence="2" id="KW-0812">Transmembrane</keyword>